<dbReference type="Pfam" id="PF04389">
    <property type="entry name" value="Peptidase_M28"/>
    <property type="match status" value="1"/>
</dbReference>
<dbReference type="PANTHER" id="PTHR12147">
    <property type="entry name" value="METALLOPEPTIDASE M28 FAMILY MEMBER"/>
    <property type="match status" value="1"/>
</dbReference>
<feature type="transmembrane region" description="Helical" evidence="1">
    <location>
        <begin position="569"/>
        <end position="588"/>
    </location>
</feature>
<keyword evidence="3" id="KW-0378">Hydrolase</keyword>
<feature type="transmembrane region" description="Helical" evidence="1">
    <location>
        <begin position="351"/>
        <end position="370"/>
    </location>
</feature>
<dbReference type="GO" id="GO:0004177">
    <property type="term" value="F:aminopeptidase activity"/>
    <property type="evidence" value="ECO:0007669"/>
    <property type="project" value="UniProtKB-KW"/>
</dbReference>
<feature type="transmembrane region" description="Helical" evidence="1">
    <location>
        <begin position="29"/>
        <end position="49"/>
    </location>
</feature>
<evidence type="ECO:0000259" key="2">
    <source>
        <dbReference type="Pfam" id="PF04389"/>
    </source>
</evidence>
<accession>A0A9W6QUF1</accession>
<dbReference type="EMBL" id="BSTI01000002">
    <property type="protein sequence ID" value="GLY64241.1"/>
    <property type="molecule type" value="Genomic_DNA"/>
</dbReference>
<keyword evidence="1" id="KW-0472">Membrane</keyword>
<feature type="transmembrane region" description="Helical" evidence="1">
    <location>
        <begin position="539"/>
        <end position="557"/>
    </location>
</feature>
<dbReference type="GO" id="GO:0006508">
    <property type="term" value="P:proteolysis"/>
    <property type="evidence" value="ECO:0007669"/>
    <property type="project" value="InterPro"/>
</dbReference>
<keyword evidence="1" id="KW-1133">Transmembrane helix</keyword>
<keyword evidence="1" id="KW-0812">Transmembrane</keyword>
<reference evidence="3" key="1">
    <citation type="submission" date="2023-03" db="EMBL/GenBank/DDBJ databases">
        <title>Amycolatopsis taiwanensis NBRC 103393.</title>
        <authorList>
            <person name="Ichikawa N."/>
            <person name="Sato H."/>
            <person name="Tonouchi N."/>
        </authorList>
    </citation>
    <scope>NUCLEOTIDE SEQUENCE</scope>
    <source>
        <strain evidence="3">NBRC 103393</strain>
    </source>
</reference>
<feature type="transmembrane region" description="Helical" evidence="1">
    <location>
        <begin position="505"/>
        <end position="527"/>
    </location>
</feature>
<evidence type="ECO:0000256" key="1">
    <source>
        <dbReference type="SAM" id="Phobius"/>
    </source>
</evidence>
<comment type="caution">
    <text evidence="3">The sequence shown here is derived from an EMBL/GenBank/DDBJ whole genome shotgun (WGS) entry which is preliminary data.</text>
</comment>
<proteinExistence type="predicted"/>
<feature type="transmembrane region" description="Helical" evidence="1">
    <location>
        <begin position="382"/>
        <end position="404"/>
    </location>
</feature>
<evidence type="ECO:0000313" key="3">
    <source>
        <dbReference type="EMBL" id="GLY64241.1"/>
    </source>
</evidence>
<keyword evidence="3" id="KW-0645">Protease</keyword>
<feature type="transmembrane region" description="Helical" evidence="1">
    <location>
        <begin position="479"/>
        <end position="498"/>
    </location>
</feature>
<dbReference type="Gene3D" id="3.40.630.10">
    <property type="entry name" value="Zn peptidases"/>
    <property type="match status" value="1"/>
</dbReference>
<dbReference type="InterPro" id="IPR045175">
    <property type="entry name" value="M28_fam"/>
</dbReference>
<keyword evidence="4" id="KW-1185">Reference proteome</keyword>
<feature type="transmembrane region" description="Helical" evidence="1">
    <location>
        <begin position="452"/>
        <end position="473"/>
    </location>
</feature>
<dbReference type="InterPro" id="IPR007484">
    <property type="entry name" value="Peptidase_M28"/>
</dbReference>
<gene>
    <name evidence="3" type="ORF">Atai01_08600</name>
</gene>
<evidence type="ECO:0000313" key="4">
    <source>
        <dbReference type="Proteomes" id="UP001165136"/>
    </source>
</evidence>
<protein>
    <submittedName>
        <fullName evidence="3">Aminopeptidase</fullName>
    </submittedName>
</protein>
<feature type="transmembrane region" description="Helical" evidence="1">
    <location>
        <begin position="424"/>
        <end position="445"/>
    </location>
</feature>
<dbReference type="GO" id="GO:0008235">
    <property type="term" value="F:metalloexopeptidase activity"/>
    <property type="evidence" value="ECO:0007669"/>
    <property type="project" value="InterPro"/>
</dbReference>
<name>A0A9W6QUF1_9PSEU</name>
<dbReference type="PANTHER" id="PTHR12147:SF26">
    <property type="entry name" value="PEPTIDASE M28 DOMAIN-CONTAINING PROTEIN"/>
    <property type="match status" value="1"/>
</dbReference>
<dbReference type="AlphaFoldDB" id="A0A9W6QUF1"/>
<organism evidence="3 4">
    <name type="scientific">Amycolatopsis taiwanensis</name>
    <dbReference type="NCBI Taxonomy" id="342230"/>
    <lineage>
        <taxon>Bacteria</taxon>
        <taxon>Bacillati</taxon>
        <taxon>Actinomycetota</taxon>
        <taxon>Actinomycetes</taxon>
        <taxon>Pseudonocardiales</taxon>
        <taxon>Pseudonocardiaceae</taxon>
        <taxon>Amycolatopsis</taxon>
    </lineage>
</organism>
<keyword evidence="3" id="KW-0031">Aminopeptidase</keyword>
<dbReference type="Proteomes" id="UP001165136">
    <property type="component" value="Unassembled WGS sequence"/>
</dbReference>
<dbReference type="SUPFAM" id="SSF53187">
    <property type="entry name" value="Zn-dependent exopeptidases"/>
    <property type="match status" value="1"/>
</dbReference>
<sequence>MRFTVYRLVFAPHSLASVIEKLIEVPRRVVTGVAVLLVVGAVVALTVMAEGSGQQPVPVSSAEKFSAERAMTDLARFATESRPLGSPASDRARDYLAGQLRSAGFSVEIQHAIGAEASTGLASFGRVDNVVATLPGRHPTGTVLLAAHYDSAAMGPGASDDGAAVAAMLEVGRMVSRQGGLRNDLVLLFTDGEEDGLLGAEAFVREHPLARRGGVVLNWEARGVSGPSLMFETSKDNAELVSLFADAVPHPRGDSSMVEVYRLLPNNTDFTALSGAGFLGLNFANIENSSYYHTAGDSIDNLDRRSLQHHGENMLNLTRSLGEADLPGLRSDHDATYFRLSGVMITYSNALVWPIAVLAVLLVAALALVARVRQLASVPRMLLGAASAVLPLAGSVLLGQVLWSVLVGLRPGYDLMGGLLHRPLAYQVVLAALAATALLGWYLLLRRRLGPAALATGALVWPAALGVVCAAMAPGASFLFALPALFVATGALLAMLPVRWSAWPAVALALGSLVSAALLPALVHNLFNGMGLAFGGVDAAVLALFGLTLLPVVELLLPAPTIRSRATVAVPLTAMVLATAMVAAGLVVDGFDAKHPQRAHLAYVLNADTGEASWVSGEADPTDWTRQHVKDHDVSRLPPGYARGQLWTGPADPITAEGPKVQVRAREGDTVRMHVTSPRSATSLVLRIDHGIDRATATAPGMTPVTLDIAGVRANTWPGEIRFRDLPPEGVDIALRSPGTTRIRVTAIDETHNLADAPGISPRPEDTVASTREDGNLIAVARTYEL</sequence>
<feature type="domain" description="Peptidase M28" evidence="2">
    <location>
        <begin position="129"/>
        <end position="317"/>
    </location>
</feature>